<dbReference type="UniPathway" id="UPA00109">
    <property type="reaction ID" value="UER00188"/>
</dbReference>
<dbReference type="NCBIfam" id="TIGR01064">
    <property type="entry name" value="pyruv_kin"/>
    <property type="match status" value="1"/>
</dbReference>
<dbReference type="InterPro" id="IPR015795">
    <property type="entry name" value="Pyrv_Knase_C"/>
</dbReference>
<feature type="region of interest" description="Disordered" evidence="14">
    <location>
        <begin position="138"/>
        <end position="181"/>
    </location>
</feature>
<evidence type="ECO:0000256" key="3">
    <source>
        <dbReference type="ARBA" id="ARBA00004997"/>
    </source>
</evidence>
<accession>M1VEN0</accession>
<keyword evidence="6" id="KW-0808">Transferase</keyword>
<dbReference type="Pfam" id="PF02887">
    <property type="entry name" value="PK_C"/>
    <property type="match status" value="1"/>
</dbReference>
<dbReference type="GO" id="GO:0030955">
    <property type="term" value="F:potassium ion binding"/>
    <property type="evidence" value="ECO:0007669"/>
    <property type="project" value="InterPro"/>
</dbReference>
<dbReference type="GO" id="GO:0004743">
    <property type="term" value="F:pyruvate kinase activity"/>
    <property type="evidence" value="ECO:0007669"/>
    <property type="project" value="UniProtKB-EC"/>
</dbReference>
<evidence type="ECO:0000256" key="14">
    <source>
        <dbReference type="SAM" id="MobiDB-lite"/>
    </source>
</evidence>
<protein>
    <recommendedName>
        <fullName evidence="5">pyruvate kinase</fullName>
        <ecNumber evidence="5">2.7.1.40</ecNumber>
    </recommendedName>
</protein>
<dbReference type="SUPFAM" id="SSF52935">
    <property type="entry name" value="PK C-terminal domain-like"/>
    <property type="match status" value="1"/>
</dbReference>
<dbReference type="InterPro" id="IPR040442">
    <property type="entry name" value="Pyrv_kinase-like_dom_sf"/>
</dbReference>
<reference evidence="17 18" key="1">
    <citation type="journal article" date="2004" name="Nature">
        <title>Genome sequence of the ultrasmall unicellular red alga Cyanidioschyzon merolae 10D.</title>
        <authorList>
            <person name="Matsuzaki M."/>
            <person name="Misumi O."/>
            <person name="Shin-i T."/>
            <person name="Maruyama S."/>
            <person name="Takahara M."/>
            <person name="Miyagishima S."/>
            <person name="Mori T."/>
            <person name="Nishida K."/>
            <person name="Yagisawa F."/>
            <person name="Nishida K."/>
            <person name="Yoshida Y."/>
            <person name="Nishimura Y."/>
            <person name="Nakao S."/>
            <person name="Kobayashi T."/>
            <person name="Momoyama Y."/>
            <person name="Higashiyama T."/>
            <person name="Minoda A."/>
            <person name="Sano M."/>
            <person name="Nomoto H."/>
            <person name="Oishi K."/>
            <person name="Hayashi H."/>
            <person name="Ohta F."/>
            <person name="Nishizaka S."/>
            <person name="Haga S."/>
            <person name="Miura S."/>
            <person name="Morishita T."/>
            <person name="Kabeya Y."/>
            <person name="Terasawa K."/>
            <person name="Suzuki Y."/>
            <person name="Ishii Y."/>
            <person name="Asakawa S."/>
            <person name="Takano H."/>
            <person name="Ohta N."/>
            <person name="Kuroiwa H."/>
            <person name="Tanaka K."/>
            <person name="Shimizu N."/>
            <person name="Sugano S."/>
            <person name="Sato N."/>
            <person name="Nozaki H."/>
            <person name="Ogasawara N."/>
            <person name="Kohara Y."/>
            <person name="Kuroiwa T."/>
        </authorList>
    </citation>
    <scope>NUCLEOTIDE SEQUENCE [LARGE SCALE GENOMIC DNA]</scope>
    <source>
        <strain evidence="17 18">10D</strain>
    </source>
</reference>
<keyword evidence="7" id="KW-0479">Metal-binding</keyword>
<dbReference type="Gene3D" id="3.20.20.60">
    <property type="entry name" value="Phosphoenolpyruvate-binding domains"/>
    <property type="match status" value="2"/>
</dbReference>
<dbReference type="Gene3D" id="3.40.1380.20">
    <property type="entry name" value="Pyruvate kinase, C-terminal domain"/>
    <property type="match status" value="1"/>
</dbReference>
<evidence type="ECO:0000256" key="11">
    <source>
        <dbReference type="ARBA" id="ARBA00022842"/>
    </source>
</evidence>
<comment type="similarity">
    <text evidence="4">Belongs to the pyruvate kinase family.</text>
</comment>
<dbReference type="Proteomes" id="UP000007014">
    <property type="component" value="Chromosome 3"/>
</dbReference>
<keyword evidence="13 17" id="KW-0670">Pyruvate</keyword>
<comment type="cofactor">
    <cofactor evidence="2">
        <name>K(+)</name>
        <dbReference type="ChEBI" id="CHEBI:29103"/>
    </cofactor>
</comment>
<dbReference type="AlphaFoldDB" id="M1VEN0"/>
<keyword evidence="12" id="KW-0324">Glycolysis</keyword>
<evidence type="ECO:0000256" key="5">
    <source>
        <dbReference type="ARBA" id="ARBA00012142"/>
    </source>
</evidence>
<sequence>MYELCQPTGTAGYPYFLFGSQQDQRLNYRSVIVHRAGLAQETAGDGGVSTSSSAETGNSVSALASAAAGRRVKFRELRRTKIVCTIGPPTASYEMIKALADAGMDVARLNFSHGTYEFHKKVSDAVDRVNEERFEKARRRWTSHDEAREQLTDSAKSVAVSDAGPLRTESTSSSTDSLNSVSGLEYRNDAKSALYVRIGKMMDSKGAEVRSGEINRAEEIAKRMVEHGLVTSDQVTELVSQNTMLMPAGSSLVLRCTHEAFEKQPEPLEGVAVKGSVLPFAPVVGVSYAGFFEDTAEGDCILVDGGLLELQLERKDADKRDLICRVLDGGELSPRRHLNIRGKTASLPSVTESDWKDIEFAVKELNVDFIALSFVNDAETVHMVREFVTKLGSRAAIISKIESMKGVLNLPAIIEASDGVMVARGDLGSELPLEEVPIVQSFMVRLCRAAGKVVITATEMLESMIEKPIPTRAEASDVAHAVEQGADALMLSGETAKGKYPIRACATMRHIIMRQNEQLIADERARQGLDPIAGFAECCRDVERVSDAMARAAVSLAESLDAAAIIVFTRTGNMPKRLSKLRSRIPIVAATAVSDIQPKLSLLWNVFCVTIEVQDTFEATFQRFKEEVLAENFLRKGDTVVVVQSGMRGIWREQGHHLLRYVVM</sequence>
<dbReference type="SUPFAM" id="SSF50800">
    <property type="entry name" value="PK beta-barrel domain-like"/>
    <property type="match status" value="1"/>
</dbReference>
<evidence type="ECO:0000256" key="2">
    <source>
        <dbReference type="ARBA" id="ARBA00001958"/>
    </source>
</evidence>
<dbReference type="OrthoDB" id="108365at2759"/>
<dbReference type="SUPFAM" id="SSF51621">
    <property type="entry name" value="Phosphoenolpyruvate/pyruvate domain"/>
    <property type="match status" value="1"/>
</dbReference>
<dbReference type="EMBL" id="AP006485">
    <property type="protein sequence ID" value="BAM78968.1"/>
    <property type="molecule type" value="Genomic_DNA"/>
</dbReference>
<keyword evidence="18" id="KW-1185">Reference proteome</keyword>
<evidence type="ECO:0000256" key="9">
    <source>
        <dbReference type="ARBA" id="ARBA00022777"/>
    </source>
</evidence>
<proteinExistence type="inferred from homology"/>
<dbReference type="KEGG" id="cme:CYME_CMC021C"/>
<feature type="compositionally biased region" description="Basic and acidic residues" evidence="14">
    <location>
        <begin position="142"/>
        <end position="151"/>
    </location>
</feature>
<dbReference type="STRING" id="280699.M1VEN0"/>
<organism evidence="17 18">
    <name type="scientific">Cyanidioschyzon merolae (strain NIES-3377 / 10D)</name>
    <name type="common">Unicellular red alga</name>
    <dbReference type="NCBI Taxonomy" id="280699"/>
    <lineage>
        <taxon>Eukaryota</taxon>
        <taxon>Rhodophyta</taxon>
        <taxon>Bangiophyceae</taxon>
        <taxon>Cyanidiales</taxon>
        <taxon>Cyanidiaceae</taxon>
        <taxon>Cyanidioschyzon</taxon>
    </lineage>
</organism>
<evidence type="ECO:0000256" key="4">
    <source>
        <dbReference type="ARBA" id="ARBA00008663"/>
    </source>
</evidence>
<comment type="cofactor">
    <cofactor evidence="1">
        <name>Mg(2+)</name>
        <dbReference type="ChEBI" id="CHEBI:18420"/>
    </cofactor>
</comment>
<dbReference type="InterPro" id="IPR015813">
    <property type="entry name" value="Pyrv/PenolPyrv_kinase-like_dom"/>
</dbReference>
<evidence type="ECO:0000256" key="7">
    <source>
        <dbReference type="ARBA" id="ARBA00022723"/>
    </source>
</evidence>
<evidence type="ECO:0000256" key="10">
    <source>
        <dbReference type="ARBA" id="ARBA00022840"/>
    </source>
</evidence>
<dbReference type="Gene3D" id="2.40.33.10">
    <property type="entry name" value="PK beta-barrel domain-like"/>
    <property type="match status" value="1"/>
</dbReference>
<dbReference type="InterPro" id="IPR011037">
    <property type="entry name" value="Pyrv_Knase-like_insert_dom_sf"/>
</dbReference>
<dbReference type="Pfam" id="PF00224">
    <property type="entry name" value="PK"/>
    <property type="match status" value="2"/>
</dbReference>
<dbReference type="GO" id="GO:0005524">
    <property type="term" value="F:ATP binding"/>
    <property type="evidence" value="ECO:0007669"/>
    <property type="project" value="UniProtKB-KW"/>
</dbReference>
<evidence type="ECO:0000256" key="1">
    <source>
        <dbReference type="ARBA" id="ARBA00001946"/>
    </source>
</evidence>
<dbReference type="PANTHER" id="PTHR11817">
    <property type="entry name" value="PYRUVATE KINASE"/>
    <property type="match status" value="1"/>
</dbReference>
<dbReference type="eggNOG" id="KOG2323">
    <property type="taxonomic scope" value="Eukaryota"/>
</dbReference>
<evidence type="ECO:0000313" key="18">
    <source>
        <dbReference type="Proteomes" id="UP000007014"/>
    </source>
</evidence>
<evidence type="ECO:0000256" key="6">
    <source>
        <dbReference type="ARBA" id="ARBA00022679"/>
    </source>
</evidence>
<dbReference type="GO" id="GO:0000287">
    <property type="term" value="F:magnesium ion binding"/>
    <property type="evidence" value="ECO:0007669"/>
    <property type="project" value="InterPro"/>
</dbReference>
<evidence type="ECO:0000256" key="8">
    <source>
        <dbReference type="ARBA" id="ARBA00022741"/>
    </source>
</evidence>
<evidence type="ECO:0000256" key="13">
    <source>
        <dbReference type="ARBA" id="ARBA00023317"/>
    </source>
</evidence>
<keyword evidence="11" id="KW-0460">Magnesium</keyword>
<dbReference type="FunFam" id="3.20.20.60:FF:000025">
    <property type="entry name" value="Pyruvate kinase"/>
    <property type="match status" value="1"/>
</dbReference>
<evidence type="ECO:0000259" key="16">
    <source>
        <dbReference type="Pfam" id="PF02887"/>
    </source>
</evidence>
<dbReference type="InterPro" id="IPR015793">
    <property type="entry name" value="Pyrv_Knase_brl"/>
</dbReference>
<gene>
    <name evidence="17" type="ORF">CYME_CMC021C</name>
</gene>
<dbReference type="GO" id="GO:0016301">
    <property type="term" value="F:kinase activity"/>
    <property type="evidence" value="ECO:0007669"/>
    <property type="project" value="UniProtKB-KW"/>
</dbReference>
<keyword evidence="8" id="KW-0547">Nucleotide-binding</keyword>
<dbReference type="InterPro" id="IPR015806">
    <property type="entry name" value="Pyrv_Knase_insert_dom_sf"/>
</dbReference>
<dbReference type="InterPro" id="IPR001697">
    <property type="entry name" value="Pyr_Knase"/>
</dbReference>
<evidence type="ECO:0000313" key="17">
    <source>
        <dbReference type="EMBL" id="BAM78968.1"/>
    </source>
</evidence>
<dbReference type="RefSeq" id="XP_005535254.1">
    <property type="nucleotide sequence ID" value="XM_005535197.1"/>
</dbReference>
<dbReference type="InterPro" id="IPR036918">
    <property type="entry name" value="Pyrv_Knase_C_sf"/>
</dbReference>
<comment type="pathway">
    <text evidence="3">Carbohydrate degradation; glycolysis; pyruvate from D-glyceraldehyde 3-phosphate: step 5/5.</text>
</comment>
<feature type="domain" description="Pyruvate kinase barrel" evidence="15">
    <location>
        <begin position="78"/>
        <end position="133"/>
    </location>
</feature>
<keyword evidence="10" id="KW-0067">ATP-binding</keyword>
<reference evidence="17 18" key="2">
    <citation type="journal article" date="2007" name="BMC Biol.">
        <title>A 100%-complete sequence reveals unusually simple genomic features in the hot-spring red alga Cyanidioschyzon merolae.</title>
        <authorList>
            <person name="Nozaki H."/>
            <person name="Takano H."/>
            <person name="Misumi O."/>
            <person name="Terasawa K."/>
            <person name="Matsuzaki M."/>
            <person name="Maruyama S."/>
            <person name="Nishida K."/>
            <person name="Yagisawa F."/>
            <person name="Yoshida Y."/>
            <person name="Fujiwara T."/>
            <person name="Takio S."/>
            <person name="Tamura K."/>
            <person name="Chung S.J."/>
            <person name="Nakamura S."/>
            <person name="Kuroiwa H."/>
            <person name="Tanaka K."/>
            <person name="Sato N."/>
            <person name="Kuroiwa T."/>
        </authorList>
    </citation>
    <scope>NUCLEOTIDE SEQUENCE [LARGE SCALE GENOMIC DNA]</scope>
    <source>
        <strain evidence="17 18">10D</strain>
    </source>
</reference>
<feature type="compositionally biased region" description="Low complexity" evidence="14">
    <location>
        <begin position="168"/>
        <end position="181"/>
    </location>
</feature>
<evidence type="ECO:0000259" key="15">
    <source>
        <dbReference type="Pfam" id="PF00224"/>
    </source>
</evidence>
<dbReference type="GeneID" id="16992403"/>
<feature type="domain" description="Pyruvate kinase barrel" evidence="15">
    <location>
        <begin position="283"/>
        <end position="504"/>
    </location>
</feature>
<feature type="domain" description="Pyruvate kinase C-terminal" evidence="16">
    <location>
        <begin position="547"/>
        <end position="647"/>
    </location>
</feature>
<name>M1VEN0_CYAM1</name>
<keyword evidence="9 17" id="KW-0418">Kinase</keyword>
<dbReference type="EC" id="2.7.1.40" evidence="5"/>
<evidence type="ECO:0000256" key="12">
    <source>
        <dbReference type="ARBA" id="ARBA00023152"/>
    </source>
</evidence>